<proteinExistence type="predicted"/>
<accession>A0AAE8MSQ9</accession>
<protein>
    <submittedName>
        <fullName evidence="11">Related to PA and RING finger domain protein</fullName>
    </submittedName>
</protein>
<dbReference type="AlphaFoldDB" id="A0AAE8MSQ9"/>
<dbReference type="CDD" id="cd16454">
    <property type="entry name" value="RING-H2_PA-TM-RING"/>
    <property type="match status" value="1"/>
</dbReference>
<feature type="domain" description="RING-type" evidence="10">
    <location>
        <begin position="607"/>
        <end position="650"/>
    </location>
</feature>
<dbReference type="PANTHER" id="PTHR22765">
    <property type="entry name" value="RING FINGER AND PROTEASE ASSOCIATED DOMAIN-CONTAINING"/>
    <property type="match status" value="1"/>
</dbReference>
<dbReference type="SUPFAM" id="SSF57850">
    <property type="entry name" value="RING/U-box"/>
    <property type="match status" value="1"/>
</dbReference>
<dbReference type="InterPro" id="IPR051826">
    <property type="entry name" value="E3_ubiquitin-ligase_domain"/>
</dbReference>
<dbReference type="GO" id="GO:0008270">
    <property type="term" value="F:zinc ion binding"/>
    <property type="evidence" value="ECO:0007669"/>
    <property type="project" value="UniProtKB-KW"/>
</dbReference>
<keyword evidence="4 8" id="KW-0863">Zinc-finger</keyword>
<dbReference type="EMBL" id="ONZQ02000003">
    <property type="protein sequence ID" value="SPN99753.1"/>
    <property type="molecule type" value="Genomic_DNA"/>
</dbReference>
<feature type="region of interest" description="Disordered" evidence="9">
    <location>
        <begin position="657"/>
        <end position="708"/>
    </location>
</feature>
<dbReference type="InterPro" id="IPR001841">
    <property type="entry name" value="Znf_RING"/>
</dbReference>
<evidence type="ECO:0000313" key="11">
    <source>
        <dbReference type="EMBL" id="SPN99753.1"/>
    </source>
</evidence>
<dbReference type="SMART" id="SM00184">
    <property type="entry name" value="RING"/>
    <property type="match status" value="1"/>
</dbReference>
<dbReference type="Pfam" id="PF02225">
    <property type="entry name" value="PA"/>
    <property type="match status" value="1"/>
</dbReference>
<sequence length="747" mass="80088">MRPPRIAMLLLCLGASSFIFFRALAGLARATVLSDPITRSPSRLSNFFSFSTPLTLFPPNAVVSLTDDNSTSFPARPAAFGPSLPHDGLSGQLWIGSGFADDNLQEGEGEGELGCSDIPGWEDGISNIALKFSTKVANTGGPKDPAAVDKTDLPKRGSDPISPLDRNTETDPILSVSKSRIFDDGTDDYLQQGIALSPKKAGTARSSGIRHADIQSLQEAAEISGKIVLLSRGGCGFLEKTKWAQRRGAKALIVGDNRKGGPLIQMFARGDTSNVTIPSVFTARTTAHLLSSLTQPGSFIEDTIDENGHASFKVQHSDTSRRRKKTSTKSETSNPPLFPKSTESRSDHKTLSRRSAPDSPATQTKRGWFSWLFGSGKSSTAANGISPPSGDKRQDWVLVEDWDEQDDQLLSGSASPYSGDGVESEVHLNDDLSDNGPGNGDAIGTPANSGESAGGEGQADNSEVTEHQGSPLSTLFGEHDDDASPGQILDNPRPPPQDEDNEPETEPPEREGLWVTITPTNSAGSFFDTLLVLVISPLITLTVVHSNSSALPSHTFPDEQLSNNTSTAGDTVQAETSFSNYYGCARVEQLPSVSSEWKKYMGRQVECVVCLEEYVDGVSRVMSLPCGHEFHAECITPWLTTRRRTCPICKGDVVRSLARGTPSSPRHAAYHDSSDDEDIRPPVRSNTGGNQESDLERGTAPILTFRPFPARTPASRIGAWFGSLSGSFGSSSSPSSTSPEPEDPRRR</sequence>
<keyword evidence="3" id="KW-0479">Metal-binding</keyword>
<organism evidence="11 12">
    <name type="scientific">Cephalotrichum gorgonifer</name>
    <dbReference type="NCBI Taxonomy" id="2041049"/>
    <lineage>
        <taxon>Eukaryota</taxon>
        <taxon>Fungi</taxon>
        <taxon>Dikarya</taxon>
        <taxon>Ascomycota</taxon>
        <taxon>Pezizomycotina</taxon>
        <taxon>Sordariomycetes</taxon>
        <taxon>Hypocreomycetidae</taxon>
        <taxon>Microascales</taxon>
        <taxon>Microascaceae</taxon>
        <taxon>Cephalotrichum</taxon>
    </lineage>
</organism>
<dbReference type="Proteomes" id="UP001187682">
    <property type="component" value="Unassembled WGS sequence"/>
</dbReference>
<dbReference type="GO" id="GO:0005737">
    <property type="term" value="C:cytoplasm"/>
    <property type="evidence" value="ECO:0007669"/>
    <property type="project" value="TreeGrafter"/>
</dbReference>
<dbReference type="InterPro" id="IPR046450">
    <property type="entry name" value="PA_dom_sf"/>
</dbReference>
<name>A0AAE8MSQ9_9PEZI</name>
<evidence type="ECO:0000259" key="10">
    <source>
        <dbReference type="PROSITE" id="PS50089"/>
    </source>
</evidence>
<dbReference type="GO" id="GO:0016020">
    <property type="term" value="C:membrane"/>
    <property type="evidence" value="ECO:0007669"/>
    <property type="project" value="UniProtKB-SubCell"/>
</dbReference>
<dbReference type="Pfam" id="PF13639">
    <property type="entry name" value="zf-RING_2"/>
    <property type="match status" value="1"/>
</dbReference>
<dbReference type="SMART" id="SM00744">
    <property type="entry name" value="RINGv"/>
    <property type="match status" value="1"/>
</dbReference>
<dbReference type="InterPro" id="IPR011016">
    <property type="entry name" value="Znf_RING-CH"/>
</dbReference>
<feature type="compositionally biased region" description="Low complexity" evidence="9">
    <location>
        <begin position="725"/>
        <end position="739"/>
    </location>
</feature>
<feature type="region of interest" description="Disordered" evidence="9">
    <location>
        <begin position="725"/>
        <end position="747"/>
    </location>
</feature>
<gene>
    <name evidence="11" type="ORF">DNG_02604</name>
</gene>
<evidence type="ECO:0000256" key="5">
    <source>
        <dbReference type="ARBA" id="ARBA00022833"/>
    </source>
</evidence>
<keyword evidence="6" id="KW-1133">Transmembrane helix</keyword>
<comment type="subcellular location">
    <subcellularLocation>
        <location evidence="1">Membrane</location>
    </subcellularLocation>
</comment>
<dbReference type="FunFam" id="3.30.40.10:FF:000364">
    <property type="entry name" value="Protease-associated PA domain protein"/>
    <property type="match status" value="1"/>
</dbReference>
<dbReference type="GO" id="GO:0061630">
    <property type="term" value="F:ubiquitin protein ligase activity"/>
    <property type="evidence" value="ECO:0007669"/>
    <property type="project" value="TreeGrafter"/>
</dbReference>
<evidence type="ECO:0000256" key="4">
    <source>
        <dbReference type="ARBA" id="ARBA00022771"/>
    </source>
</evidence>
<feature type="region of interest" description="Disordered" evidence="9">
    <location>
        <begin position="136"/>
        <end position="170"/>
    </location>
</feature>
<feature type="compositionally biased region" description="Acidic residues" evidence="9">
    <location>
        <begin position="497"/>
        <end position="506"/>
    </location>
</feature>
<feature type="region of interest" description="Disordered" evidence="9">
    <location>
        <begin position="409"/>
        <end position="510"/>
    </location>
</feature>
<evidence type="ECO:0000256" key="1">
    <source>
        <dbReference type="ARBA" id="ARBA00004370"/>
    </source>
</evidence>
<dbReference type="Gene3D" id="3.30.40.10">
    <property type="entry name" value="Zinc/RING finger domain, C3HC4 (zinc finger)"/>
    <property type="match status" value="1"/>
</dbReference>
<comment type="caution">
    <text evidence="11">The sequence shown here is derived from an EMBL/GenBank/DDBJ whole genome shotgun (WGS) entry which is preliminary data.</text>
</comment>
<evidence type="ECO:0000256" key="3">
    <source>
        <dbReference type="ARBA" id="ARBA00022723"/>
    </source>
</evidence>
<evidence type="ECO:0000256" key="2">
    <source>
        <dbReference type="ARBA" id="ARBA00022692"/>
    </source>
</evidence>
<dbReference type="Gene3D" id="3.50.30.30">
    <property type="match status" value="1"/>
</dbReference>
<evidence type="ECO:0000256" key="7">
    <source>
        <dbReference type="ARBA" id="ARBA00023136"/>
    </source>
</evidence>
<feature type="compositionally biased region" description="Basic and acidic residues" evidence="9">
    <location>
        <begin position="146"/>
        <end position="158"/>
    </location>
</feature>
<feature type="region of interest" description="Disordered" evidence="9">
    <location>
        <begin position="310"/>
        <end position="364"/>
    </location>
</feature>
<dbReference type="InterPro" id="IPR003137">
    <property type="entry name" value="PA_domain"/>
</dbReference>
<keyword evidence="5" id="KW-0862">Zinc</keyword>
<reference evidence="11" key="1">
    <citation type="submission" date="2018-03" db="EMBL/GenBank/DDBJ databases">
        <authorList>
            <person name="Guldener U."/>
        </authorList>
    </citation>
    <scope>NUCLEOTIDE SEQUENCE</scope>
</reference>
<keyword evidence="7" id="KW-0472">Membrane</keyword>
<dbReference type="PROSITE" id="PS50089">
    <property type="entry name" value="ZF_RING_2"/>
    <property type="match status" value="1"/>
</dbReference>
<dbReference type="InterPro" id="IPR013083">
    <property type="entry name" value="Znf_RING/FYVE/PHD"/>
</dbReference>
<evidence type="ECO:0000256" key="8">
    <source>
        <dbReference type="PROSITE-ProRule" id="PRU00175"/>
    </source>
</evidence>
<feature type="compositionally biased region" description="Polar residues" evidence="9">
    <location>
        <begin position="459"/>
        <end position="473"/>
    </location>
</feature>
<dbReference type="SUPFAM" id="SSF52025">
    <property type="entry name" value="PA domain"/>
    <property type="match status" value="1"/>
</dbReference>
<keyword evidence="2" id="KW-0812">Transmembrane</keyword>
<keyword evidence="12" id="KW-1185">Reference proteome</keyword>
<evidence type="ECO:0000256" key="6">
    <source>
        <dbReference type="ARBA" id="ARBA00022989"/>
    </source>
</evidence>
<evidence type="ECO:0000313" key="12">
    <source>
        <dbReference type="Proteomes" id="UP001187682"/>
    </source>
</evidence>
<dbReference type="PANTHER" id="PTHR22765:SF406">
    <property type="entry name" value="PA AND RING FINGER DOMAIN PROTEIN (AFU_ORTHOLOGUE AFUA_2G02470)"/>
    <property type="match status" value="1"/>
</dbReference>
<evidence type="ECO:0000256" key="9">
    <source>
        <dbReference type="SAM" id="MobiDB-lite"/>
    </source>
</evidence>
<dbReference type="CDD" id="cd04813">
    <property type="entry name" value="PA_1"/>
    <property type="match status" value="1"/>
</dbReference>
<dbReference type="GO" id="GO:0006511">
    <property type="term" value="P:ubiquitin-dependent protein catabolic process"/>
    <property type="evidence" value="ECO:0007669"/>
    <property type="project" value="TreeGrafter"/>
</dbReference>